<dbReference type="InterPro" id="IPR036779">
    <property type="entry name" value="LysM_dom_sf"/>
</dbReference>
<feature type="compositionally biased region" description="Low complexity" evidence="1">
    <location>
        <begin position="820"/>
        <end position="852"/>
    </location>
</feature>
<dbReference type="EMBL" id="CP007490">
    <property type="protein sequence ID" value="AIC47918.1"/>
    <property type="molecule type" value="Genomic_DNA"/>
</dbReference>
<evidence type="ECO:0000313" key="5">
    <source>
        <dbReference type="Proteomes" id="UP000067708"/>
    </source>
</evidence>
<dbReference type="OrthoDB" id="9764271at2"/>
<organism evidence="4 5">
    <name type="scientific">Rhodoluna lacicola</name>
    <dbReference type="NCBI Taxonomy" id="529884"/>
    <lineage>
        <taxon>Bacteria</taxon>
        <taxon>Bacillati</taxon>
        <taxon>Actinomycetota</taxon>
        <taxon>Actinomycetes</taxon>
        <taxon>Micrococcales</taxon>
        <taxon>Microbacteriaceae</taxon>
        <taxon>Luna cluster</taxon>
        <taxon>Luna-1 subcluster</taxon>
        <taxon>Rhodoluna</taxon>
    </lineage>
</organism>
<dbReference type="SUPFAM" id="SSF54106">
    <property type="entry name" value="LysM domain"/>
    <property type="match status" value="1"/>
</dbReference>
<feature type="chain" id="PRO_5001588067" evidence="2">
    <location>
        <begin position="35"/>
        <end position="898"/>
    </location>
</feature>
<dbReference type="HOGENOM" id="CLU_364400_0_0_11"/>
<keyword evidence="5" id="KW-1185">Reference proteome</keyword>
<dbReference type="Pfam" id="PF01476">
    <property type="entry name" value="LysM"/>
    <property type="match status" value="1"/>
</dbReference>
<dbReference type="AlphaFoldDB" id="A0A060JMV6"/>
<name>A0A060JMV6_9MICO</name>
<gene>
    <name evidence="4" type="ORF">Rhola_00011250</name>
</gene>
<dbReference type="eggNOG" id="COG3757">
    <property type="taxonomic scope" value="Bacteria"/>
</dbReference>
<sequence length="898" mass="95420">MIANQFSRLVAIVVSALLVATGFVALSAAPKAQAADASKFDPGLIISDSVFYDFGAMSVTEIQRFLNSQVPSCNDGDGGPKCLKDYTEDIVGSAAIADTLHWWDENPKVCTDIAPAQNQTAAQIIFKVAQACGINPRVILVTLQKEQGLVQARNPTEYMYKAAMGYGCPDAHPEICGKDSLVSSRLFWQVLRGVSQFKWYGDPRGSFTYLAVGSTKQISYQANNPGCGKKSVTIKSRATAALYYYTPYTPNDAALANLYGTGDSCSAYGNRNFWRFYTDWFGDPIGGGFLLKSSQSDTYLIVDGKKYLIDDVDTIAAMKPLGPLGTVSQAYLDSFVDSGKASRLVKSPALGNYYFIDGGQKYKFTNCTQVAVFGLDCNNAITLTQNQMNALASASGVTEYLSGDAGQTFLIQDGAKRQILDEDSLADSRIGVPALSTIKVSAFKNLPWGKPIIRKGVSFTNLATGQLALYDGTFYYDIDKATAADIDFTKWFPKSTGSMLGEAIASVAGPVAIKSIMNDAAGNQYLITKEGKRKVADAQVISKNAPVVSDEFLAQIPDAPTAVESTLVVKTAAAKSIYLVAGGEKRLVLNAADVSKFAPVLKSTKAETLSKSAVAQIPSGHPVIAPGTYVRSSDSTKTYLIDGFKRALVVNDANQAALLGLKNLRTIPAAQFKGYAKTSKLSGIKFVCDANYFVAITGKLYPLSEIDASHYPGRGQTLDKATCAALATTSTTLGRFVRTAAKSYFLIEGQTKRAIKNVAAYEKLRGTAPKAVLVGPFFLTKIPTGKAAGVSFSVDRFNVEPPIVFPEPSVSPSPSPSPSATPSASPSPSASPLASASPTPVSSPKPSTTAKPKTYTVVAGDLLSKIATRFGVSTTALMQANKITNANLIKVGQVLVIP</sequence>
<dbReference type="SMART" id="SM00257">
    <property type="entry name" value="LysM"/>
    <property type="match status" value="1"/>
</dbReference>
<dbReference type="Proteomes" id="UP000067708">
    <property type="component" value="Chromosome"/>
</dbReference>
<dbReference type="eggNOG" id="COG1388">
    <property type="taxonomic scope" value="Bacteria"/>
</dbReference>
<dbReference type="CDD" id="cd00118">
    <property type="entry name" value="LysM"/>
    <property type="match status" value="1"/>
</dbReference>
<dbReference type="RefSeq" id="WP_051636324.1">
    <property type="nucleotide sequence ID" value="NZ_CP007490.1"/>
</dbReference>
<dbReference type="Gene3D" id="3.10.350.10">
    <property type="entry name" value="LysM domain"/>
    <property type="match status" value="1"/>
</dbReference>
<evidence type="ECO:0000259" key="3">
    <source>
        <dbReference type="PROSITE" id="PS51782"/>
    </source>
</evidence>
<dbReference type="InterPro" id="IPR018392">
    <property type="entry name" value="LysM"/>
</dbReference>
<evidence type="ECO:0000313" key="4">
    <source>
        <dbReference type="EMBL" id="AIC47918.1"/>
    </source>
</evidence>
<dbReference type="GO" id="GO:0008932">
    <property type="term" value="F:lytic endotransglycosylase activity"/>
    <property type="evidence" value="ECO:0007669"/>
    <property type="project" value="TreeGrafter"/>
</dbReference>
<feature type="signal peptide" evidence="2">
    <location>
        <begin position="1"/>
        <end position="34"/>
    </location>
</feature>
<feature type="compositionally biased region" description="Pro residues" evidence="1">
    <location>
        <begin position="807"/>
        <end position="819"/>
    </location>
</feature>
<dbReference type="PANTHER" id="PTHR33734">
    <property type="entry name" value="LYSM DOMAIN-CONTAINING GPI-ANCHORED PROTEIN 2"/>
    <property type="match status" value="1"/>
</dbReference>
<dbReference type="PATRIC" id="fig|529884.3.peg.1083"/>
<dbReference type="PROSITE" id="PS51782">
    <property type="entry name" value="LYSM"/>
    <property type="match status" value="1"/>
</dbReference>
<evidence type="ECO:0000256" key="1">
    <source>
        <dbReference type="SAM" id="MobiDB-lite"/>
    </source>
</evidence>
<dbReference type="STRING" id="529884.Rhola_00011250"/>
<keyword evidence="2" id="KW-0732">Signal</keyword>
<protein>
    <submittedName>
        <fullName evidence="4">LysM domain</fullName>
    </submittedName>
</protein>
<proteinExistence type="predicted"/>
<feature type="domain" description="LysM" evidence="3">
    <location>
        <begin position="853"/>
        <end position="897"/>
    </location>
</feature>
<feature type="region of interest" description="Disordered" evidence="1">
    <location>
        <begin position="807"/>
        <end position="852"/>
    </location>
</feature>
<dbReference type="PANTHER" id="PTHR33734:SF22">
    <property type="entry name" value="MEMBRANE-BOUND LYTIC MUREIN TRANSGLYCOSYLASE D"/>
    <property type="match status" value="1"/>
</dbReference>
<accession>A0A060JMV6</accession>
<dbReference type="eggNOG" id="COG5479">
    <property type="taxonomic scope" value="Bacteria"/>
</dbReference>
<reference evidence="4 5" key="1">
    <citation type="journal article" date="2014" name="Int. J. Syst. Evol. Microbiol.">
        <title>Rhodoluna lacicola gen. nov., sp. nov., a planktonic freshwater bacterium with stream-lined genome.</title>
        <authorList>
            <person name="Hahn M."/>
            <person name="Schmidt J."/>
            <person name="Taipale S.J."/>
            <person name="Doolittle W.F."/>
            <person name="Koll U."/>
        </authorList>
    </citation>
    <scope>NUCLEOTIDE SEQUENCE [LARGE SCALE GENOMIC DNA]</scope>
    <source>
        <strain evidence="4 5">MWH-Ta8</strain>
    </source>
</reference>
<evidence type="ECO:0000256" key="2">
    <source>
        <dbReference type="SAM" id="SignalP"/>
    </source>
</evidence>
<dbReference type="KEGG" id="rla:Rhola_00011250"/>